<name>A0ABY4TQV5_9SPHN</name>
<gene>
    <name evidence="1" type="ORF">M9980_09245</name>
</gene>
<dbReference type="EMBL" id="CP098401">
    <property type="protein sequence ID" value="URW74759.1"/>
    <property type="molecule type" value="Genomic_DNA"/>
</dbReference>
<sequence>MRKEGVTDGPDKAFYLTLFNPYAERAAFTVYAIGAEDEATPARVRVPAMPLPLRAQAARKFTIVAGGLAPGESFTFRVCAEKMVMKEQPIHARVCSRLTARRLADRA</sequence>
<protein>
    <submittedName>
        <fullName evidence="1">Uncharacterized protein</fullName>
    </submittedName>
</protein>
<evidence type="ECO:0000313" key="1">
    <source>
        <dbReference type="EMBL" id="URW74759.1"/>
    </source>
</evidence>
<reference evidence="1" key="1">
    <citation type="submission" date="2022-05" db="EMBL/GenBank/DDBJ databases">
        <title>Sphingomonas sp. strain RMG20 Genome sequencing and assembly.</title>
        <authorList>
            <person name="Kim I."/>
        </authorList>
    </citation>
    <scope>NUCLEOTIDE SEQUENCE</scope>
    <source>
        <strain evidence="1">RMG20</strain>
    </source>
</reference>
<accession>A0ABY4TQV5</accession>
<proteinExistence type="predicted"/>
<dbReference type="Proteomes" id="UP001055580">
    <property type="component" value="Chromosome"/>
</dbReference>
<organism evidence="1 2">
    <name type="scientific">Sphingomonas donggukensis</name>
    <dbReference type="NCBI Taxonomy" id="2949093"/>
    <lineage>
        <taxon>Bacteria</taxon>
        <taxon>Pseudomonadati</taxon>
        <taxon>Pseudomonadota</taxon>
        <taxon>Alphaproteobacteria</taxon>
        <taxon>Sphingomonadales</taxon>
        <taxon>Sphingomonadaceae</taxon>
        <taxon>Sphingomonas</taxon>
    </lineage>
</organism>
<dbReference type="RefSeq" id="WP_250749713.1">
    <property type="nucleotide sequence ID" value="NZ_CP098401.1"/>
</dbReference>
<keyword evidence="2" id="KW-1185">Reference proteome</keyword>
<evidence type="ECO:0000313" key="2">
    <source>
        <dbReference type="Proteomes" id="UP001055580"/>
    </source>
</evidence>